<evidence type="ECO:0000259" key="2">
    <source>
        <dbReference type="Pfam" id="PF20408"/>
    </source>
</evidence>
<dbReference type="Pfam" id="PF20408">
    <property type="entry name" value="Abhydrolase_11"/>
    <property type="match status" value="1"/>
</dbReference>
<dbReference type="RefSeq" id="WP_038567325.1">
    <property type="nucleotide sequence ID" value="NZ_CP008889.1"/>
</dbReference>
<dbReference type="HOGENOM" id="CLU_072792_3_0_11"/>
<reference evidence="3 4" key="1">
    <citation type="submission" date="2014-07" db="EMBL/GenBank/DDBJ databases">
        <title>Genome Sequencing of Dermacoccus nishinomiyaensis.</title>
        <authorList>
            <person name="Hong K.W."/>
            <person name="Chan K.G."/>
        </authorList>
    </citation>
    <scope>NUCLEOTIDE SEQUENCE [LARGE SCALE GENOMIC DNA]</scope>
    <source>
        <strain evidence="3 4">M25</strain>
    </source>
</reference>
<dbReference type="Proteomes" id="UP000027986">
    <property type="component" value="Chromosome"/>
</dbReference>
<organism evidence="3 4">
    <name type="scientific">Dermacoccus nishinomiyaensis</name>
    <dbReference type="NCBI Taxonomy" id="1274"/>
    <lineage>
        <taxon>Bacteria</taxon>
        <taxon>Bacillati</taxon>
        <taxon>Actinomycetota</taxon>
        <taxon>Actinomycetes</taxon>
        <taxon>Micrococcales</taxon>
        <taxon>Dermacoccaceae</taxon>
        <taxon>Dermacoccus</taxon>
    </lineage>
</organism>
<evidence type="ECO:0000313" key="3">
    <source>
        <dbReference type="EMBL" id="AIF40354.1"/>
    </source>
</evidence>
<dbReference type="AlphaFoldDB" id="A0A075JEJ1"/>
<accession>A0A075JEJ1</accession>
<protein>
    <recommendedName>
        <fullName evidence="2">KANL3/Tex30 alpha/beta hydrolase-like domain-containing protein</fullName>
    </recommendedName>
</protein>
<gene>
    <name evidence="3" type="ORF">HX89_04640</name>
</gene>
<name>A0A075JEJ1_9MICO</name>
<proteinExistence type="predicted"/>
<dbReference type="KEGG" id="dni:HX89_04640"/>
<feature type="region of interest" description="Disordered" evidence="1">
    <location>
        <begin position="43"/>
        <end position="63"/>
    </location>
</feature>
<dbReference type="InterPro" id="IPR046879">
    <property type="entry name" value="KANL3/Tex30_Abhydrolase"/>
</dbReference>
<feature type="domain" description="KANL3/Tex30 alpha/beta hydrolase-like" evidence="2">
    <location>
        <begin position="76"/>
        <end position="224"/>
    </location>
</feature>
<evidence type="ECO:0000256" key="1">
    <source>
        <dbReference type="SAM" id="MobiDB-lite"/>
    </source>
</evidence>
<evidence type="ECO:0000313" key="4">
    <source>
        <dbReference type="Proteomes" id="UP000027986"/>
    </source>
</evidence>
<dbReference type="Gene3D" id="3.40.50.1820">
    <property type="entry name" value="alpha/beta hydrolase"/>
    <property type="match status" value="1"/>
</dbReference>
<dbReference type="EMBL" id="CP008889">
    <property type="protein sequence ID" value="AIF40354.1"/>
    <property type="molecule type" value="Genomic_DNA"/>
</dbReference>
<keyword evidence="4" id="KW-1185">Reference proteome</keyword>
<sequence>MTAEHRPSRSVAPQRAHRVLDIETDAGPARAYVIDPADPVDAHAAAESADVEPPRRETTSVAPAIAEPGATEAIGTLVLGHGAGKGTNTPDLWGLLDLADDGWRVVLVDQPWVLAGRKIATPPKTLDEGWRAVVSHLREAGEITGRFVQGGRSAGARVACRTAVETGADAVVALAFPLTPPGKADDPSKWRTDEAQAVLDAVVRLLVVQGATDTFGGPDAIRAALPGADVAAVAGPHGFSKQPQDVVDAVRRWLAAAS</sequence>
<dbReference type="eggNOG" id="COG3571">
    <property type="taxonomic scope" value="Bacteria"/>
</dbReference>
<dbReference type="GeneID" id="41840479"/>
<dbReference type="InterPro" id="IPR029058">
    <property type="entry name" value="AB_hydrolase_fold"/>
</dbReference>
<dbReference type="OrthoDB" id="652634at2"/>
<dbReference type="SUPFAM" id="SSF53474">
    <property type="entry name" value="alpha/beta-Hydrolases"/>
    <property type="match status" value="1"/>
</dbReference>